<keyword evidence="3" id="KW-1185">Reference proteome</keyword>
<keyword evidence="1" id="KW-0732">Signal</keyword>
<accession>A0ABP1PKP9</accession>
<sequence length="109" mass="11248">MNTSSKTILLTVLIMSISLPSIDGGNTPVNTCMKLADVGNACSILNQSQTCGPLTNGQGTTYICCNTGLDPSGAAKLPECKCCPSTSNDCKNCIALTRSFNISSSHGNI</sequence>
<proteinExistence type="predicted"/>
<dbReference type="Proteomes" id="UP001642540">
    <property type="component" value="Unassembled WGS sequence"/>
</dbReference>
<gene>
    <name evidence="2" type="ORF">ODALV1_LOCUS61</name>
</gene>
<feature type="signal peptide" evidence="1">
    <location>
        <begin position="1"/>
        <end position="24"/>
    </location>
</feature>
<comment type="caution">
    <text evidence="2">The sequence shown here is derived from an EMBL/GenBank/DDBJ whole genome shotgun (WGS) entry which is preliminary data.</text>
</comment>
<feature type="chain" id="PRO_5046142759" evidence="1">
    <location>
        <begin position="25"/>
        <end position="109"/>
    </location>
</feature>
<dbReference type="EMBL" id="CAXLJM020000001">
    <property type="protein sequence ID" value="CAL8067994.1"/>
    <property type="molecule type" value="Genomic_DNA"/>
</dbReference>
<protein>
    <submittedName>
        <fullName evidence="2">Uncharacterized protein</fullName>
    </submittedName>
</protein>
<evidence type="ECO:0000313" key="3">
    <source>
        <dbReference type="Proteomes" id="UP001642540"/>
    </source>
</evidence>
<reference evidence="2 3" key="1">
    <citation type="submission" date="2024-08" db="EMBL/GenBank/DDBJ databases">
        <authorList>
            <person name="Cucini C."/>
            <person name="Frati F."/>
        </authorList>
    </citation>
    <scope>NUCLEOTIDE SEQUENCE [LARGE SCALE GENOMIC DNA]</scope>
</reference>
<evidence type="ECO:0000313" key="2">
    <source>
        <dbReference type="EMBL" id="CAL8067994.1"/>
    </source>
</evidence>
<organism evidence="2 3">
    <name type="scientific">Orchesella dallaii</name>
    <dbReference type="NCBI Taxonomy" id="48710"/>
    <lineage>
        <taxon>Eukaryota</taxon>
        <taxon>Metazoa</taxon>
        <taxon>Ecdysozoa</taxon>
        <taxon>Arthropoda</taxon>
        <taxon>Hexapoda</taxon>
        <taxon>Collembola</taxon>
        <taxon>Entomobryomorpha</taxon>
        <taxon>Entomobryoidea</taxon>
        <taxon>Orchesellidae</taxon>
        <taxon>Orchesellinae</taxon>
        <taxon>Orchesella</taxon>
    </lineage>
</organism>
<evidence type="ECO:0000256" key="1">
    <source>
        <dbReference type="SAM" id="SignalP"/>
    </source>
</evidence>
<name>A0ABP1PKP9_9HEXA</name>